<dbReference type="EMBL" id="NQMS01000009">
    <property type="protein sequence ID" value="PAV94997.1"/>
    <property type="molecule type" value="Genomic_DNA"/>
</dbReference>
<evidence type="ECO:0000256" key="5">
    <source>
        <dbReference type="ARBA" id="ARBA00023204"/>
    </source>
</evidence>
<dbReference type="InterPro" id="IPR010994">
    <property type="entry name" value="RuvA_2-like"/>
</dbReference>
<gene>
    <name evidence="7" type="primary">ligB</name>
    <name evidence="9" type="ORF">CJD50_18275</name>
</gene>
<dbReference type="EC" id="6.5.1.2" evidence="7"/>
<dbReference type="OrthoDB" id="9759736at2"/>
<comment type="caution">
    <text evidence="9">The sequence shown here is derived from an EMBL/GenBank/DDBJ whole genome shotgun (WGS) entry which is preliminary data.</text>
</comment>
<dbReference type="PANTHER" id="PTHR47810:SF1">
    <property type="entry name" value="DNA LIGASE B"/>
    <property type="match status" value="1"/>
</dbReference>
<sequence>MAWNILMVLVAWLISSLCRSWAQPPCPDWAAERATHEISALQQQMAKWDEAYFLRGSSPVSDEIYDQMAQRLKSWKQCFLTNSSSSNSALEPTSPRNTLSHPVAHTGLNKLENEAAVRDWLKGKESVWIQPKIDGVAVTLHYQHGRLKSMISRGDGLIGQDWTKASASISAIPKKIPDDEAYTVLQGELFLKVTDHQQKRDGGINARSKVAGAMRLKFLSSETANQLEIFIWGYPDGPAEMPQRLNKLARLGFPLAEQYTHAVTDVVDVEKWREYWYQQPLPFVTDGIVLHMAQQPASVLWRPSPPGWAAAWKYPLKSSVTEVKDVQFSIGRSGRINAVLLLEPVTVDDKRVSRVSLGSVMRWQQWDVQPHDQVSVVLAGQGTPHLEKVIWRSPERVIVNAPDRGKYHSLSCWHYAPGCEQQFIARVVWMAQSLGITGVGEAFWRELAQSGELSDLDDVLALTEHRLMSRGMGINRAQRLSAAIERIKLVPSAAWLRALGMPSTLADCGWEYTGCKLSVTQNKQYRQIWQDKEWLGLMERLRLQGVAAFNPFSVSDLAADSQIPVVPNGSAVPVDER</sequence>
<keyword evidence="4 7" id="KW-0520">NAD</keyword>
<dbReference type="InterPro" id="IPR013840">
    <property type="entry name" value="DNAligase_N"/>
</dbReference>
<dbReference type="Proteomes" id="UP000218796">
    <property type="component" value="Unassembled WGS sequence"/>
</dbReference>
<dbReference type="InterPro" id="IPR050326">
    <property type="entry name" value="NAD_dep_DNA_ligaseB"/>
</dbReference>
<evidence type="ECO:0000256" key="4">
    <source>
        <dbReference type="ARBA" id="ARBA00023027"/>
    </source>
</evidence>
<dbReference type="RefSeq" id="WP_039185142.1">
    <property type="nucleotide sequence ID" value="NZ_CAUFSP010000006.1"/>
</dbReference>
<reference evidence="9 10" key="1">
    <citation type="submission" date="2017-08" db="EMBL/GenBank/DDBJ databases">
        <title>Draft Genome Sequence of Hafnia alvei CITHA-6 Isolated from Raw Bovine Milk.</title>
        <authorList>
            <person name="Culligan E.P."/>
            <person name="Mcsweeney A."/>
            <person name="O'Doherty C."/>
            <person name="Gleeson E."/>
            <person name="O'Riordan D."/>
            <person name="Sleator R.D."/>
        </authorList>
    </citation>
    <scope>NUCLEOTIDE SEQUENCE [LARGE SCALE GENOMIC DNA]</scope>
    <source>
        <strain evidence="9 10">CITHA-6</strain>
    </source>
</reference>
<dbReference type="Pfam" id="PF01653">
    <property type="entry name" value="DNA_ligase_aden"/>
    <property type="match status" value="1"/>
</dbReference>
<evidence type="ECO:0000313" key="10">
    <source>
        <dbReference type="Proteomes" id="UP000218796"/>
    </source>
</evidence>
<dbReference type="SUPFAM" id="SSF56091">
    <property type="entry name" value="DNA ligase/mRNA capping enzyme, catalytic domain"/>
    <property type="match status" value="1"/>
</dbReference>
<dbReference type="InterPro" id="IPR013839">
    <property type="entry name" value="DNAligase_adenylation"/>
</dbReference>
<keyword evidence="5 7" id="KW-0234">DNA repair</keyword>
<dbReference type="GO" id="GO:0003911">
    <property type="term" value="F:DNA ligase (NAD+) activity"/>
    <property type="evidence" value="ECO:0007669"/>
    <property type="project" value="UniProtKB-UniRule"/>
</dbReference>
<dbReference type="Pfam" id="PF03120">
    <property type="entry name" value="OB_DNA_ligase"/>
    <property type="match status" value="1"/>
</dbReference>
<evidence type="ECO:0000259" key="8">
    <source>
        <dbReference type="SMART" id="SM00532"/>
    </source>
</evidence>
<dbReference type="Gene3D" id="1.10.287.610">
    <property type="entry name" value="Helix hairpin bin"/>
    <property type="match status" value="1"/>
</dbReference>
<accession>A0A2A2M941</accession>
<dbReference type="InterPro" id="IPR004150">
    <property type="entry name" value="NAD_DNA_ligase_OB"/>
</dbReference>
<dbReference type="Gene3D" id="2.40.50.140">
    <property type="entry name" value="Nucleic acid-binding proteins"/>
    <property type="match status" value="1"/>
</dbReference>
<comment type="function">
    <text evidence="7">Catalyzes the formation of phosphodiester linkages between 5'-phosphoryl and 3'-hydroxyl groups in double-stranded DNA using NAD as a coenzyme and as the energy source for the reaction.</text>
</comment>
<feature type="domain" description="NAD-dependent DNA ligase N-terminal" evidence="8">
    <location>
        <begin position="33"/>
        <end position="435"/>
    </location>
</feature>
<evidence type="ECO:0000256" key="6">
    <source>
        <dbReference type="ARBA" id="ARBA00034005"/>
    </source>
</evidence>
<dbReference type="SUPFAM" id="SSF50249">
    <property type="entry name" value="Nucleic acid-binding proteins"/>
    <property type="match status" value="1"/>
</dbReference>
<keyword evidence="3 7" id="KW-0227">DNA damage</keyword>
<evidence type="ECO:0000256" key="1">
    <source>
        <dbReference type="ARBA" id="ARBA00022598"/>
    </source>
</evidence>
<comment type="similarity">
    <text evidence="7">Belongs to the NAD-dependent DNA ligase family. LigB subfamily.</text>
</comment>
<protein>
    <recommendedName>
        <fullName evidence="7">DNA ligase B</fullName>
        <ecNumber evidence="7">6.5.1.2</ecNumber>
    </recommendedName>
    <alternativeName>
        <fullName evidence="7">Polydeoxyribonucleotide synthase [NAD(+)] B</fullName>
    </alternativeName>
</protein>
<dbReference type="AlphaFoldDB" id="A0A2A2M941"/>
<feature type="active site" description="N6-AMP-lysine intermediate" evidence="7">
    <location>
        <position position="132"/>
    </location>
</feature>
<organism evidence="9 10">
    <name type="scientific">Hafnia paralvei</name>
    <dbReference type="NCBI Taxonomy" id="546367"/>
    <lineage>
        <taxon>Bacteria</taxon>
        <taxon>Pseudomonadati</taxon>
        <taxon>Pseudomonadota</taxon>
        <taxon>Gammaproteobacteria</taxon>
        <taxon>Enterobacterales</taxon>
        <taxon>Hafniaceae</taxon>
        <taxon>Hafnia</taxon>
    </lineage>
</organism>
<dbReference type="HAMAP" id="MF_01587">
    <property type="entry name" value="DNA_ligase_B"/>
    <property type="match status" value="1"/>
</dbReference>
<comment type="catalytic activity">
    <reaction evidence="6 7">
        <text>NAD(+) + (deoxyribonucleotide)n-3'-hydroxyl + 5'-phospho-(deoxyribonucleotide)m = (deoxyribonucleotide)n+m + AMP + beta-nicotinamide D-nucleotide.</text>
        <dbReference type="EC" id="6.5.1.2"/>
    </reaction>
</comment>
<dbReference type="GO" id="GO:0006260">
    <property type="term" value="P:DNA replication"/>
    <property type="evidence" value="ECO:0007669"/>
    <property type="project" value="UniProtKB-KW"/>
</dbReference>
<keyword evidence="2 7" id="KW-0235">DNA replication</keyword>
<dbReference type="GO" id="GO:0006281">
    <property type="term" value="P:DNA repair"/>
    <property type="evidence" value="ECO:0007669"/>
    <property type="project" value="UniProtKB-KW"/>
</dbReference>
<name>A0A2A2M941_9GAMM</name>
<evidence type="ECO:0000256" key="3">
    <source>
        <dbReference type="ARBA" id="ARBA00022763"/>
    </source>
</evidence>
<dbReference type="InterPro" id="IPR020923">
    <property type="entry name" value="DNA_ligase_B"/>
</dbReference>
<dbReference type="Gene3D" id="3.30.470.30">
    <property type="entry name" value="DNA ligase/mRNA capping enzyme"/>
    <property type="match status" value="1"/>
</dbReference>
<dbReference type="PANTHER" id="PTHR47810">
    <property type="entry name" value="DNA LIGASE"/>
    <property type="match status" value="1"/>
</dbReference>
<dbReference type="SMART" id="SM00532">
    <property type="entry name" value="LIGANc"/>
    <property type="match status" value="1"/>
</dbReference>
<evidence type="ECO:0000256" key="2">
    <source>
        <dbReference type="ARBA" id="ARBA00022705"/>
    </source>
</evidence>
<dbReference type="PROSITE" id="PS01056">
    <property type="entry name" value="DNA_LIGASE_N2"/>
    <property type="match status" value="1"/>
</dbReference>
<keyword evidence="1 7" id="KW-0436">Ligase</keyword>
<dbReference type="InterPro" id="IPR033136">
    <property type="entry name" value="DNA_ligase_CS"/>
</dbReference>
<dbReference type="InterPro" id="IPR012340">
    <property type="entry name" value="NA-bd_OB-fold"/>
</dbReference>
<dbReference type="NCBIfam" id="NF005987">
    <property type="entry name" value="PRK08097.1"/>
    <property type="match status" value="1"/>
</dbReference>
<proteinExistence type="inferred from homology"/>
<keyword evidence="10" id="KW-1185">Reference proteome</keyword>
<dbReference type="SUPFAM" id="SSF47781">
    <property type="entry name" value="RuvA domain 2-like"/>
    <property type="match status" value="1"/>
</dbReference>
<evidence type="ECO:0000256" key="7">
    <source>
        <dbReference type="HAMAP-Rule" id="MF_01587"/>
    </source>
</evidence>
<evidence type="ECO:0000313" key="9">
    <source>
        <dbReference type="EMBL" id="PAV94997.1"/>
    </source>
</evidence>